<feature type="transmembrane region" description="Helical" evidence="1">
    <location>
        <begin position="21"/>
        <end position="41"/>
    </location>
</feature>
<dbReference type="RefSeq" id="WP_132094421.1">
    <property type="nucleotide sequence ID" value="NZ_JANKAQ010000023.1"/>
</dbReference>
<feature type="transmembrane region" description="Helical" evidence="1">
    <location>
        <begin position="103"/>
        <end position="126"/>
    </location>
</feature>
<keyword evidence="1" id="KW-0472">Membrane</keyword>
<feature type="transmembrane region" description="Helical" evidence="1">
    <location>
        <begin position="71"/>
        <end position="91"/>
    </location>
</feature>
<dbReference type="OrthoDB" id="9816377at2"/>
<evidence type="ECO:0000313" key="3">
    <source>
        <dbReference type="EMBL" id="TCO81596.1"/>
    </source>
</evidence>
<organism evidence="3 4">
    <name type="scientific">Frisingicoccus caecimuris</name>
    <dbReference type="NCBI Taxonomy" id="1796636"/>
    <lineage>
        <taxon>Bacteria</taxon>
        <taxon>Bacillati</taxon>
        <taxon>Bacillota</taxon>
        <taxon>Clostridia</taxon>
        <taxon>Lachnospirales</taxon>
        <taxon>Lachnospiraceae</taxon>
        <taxon>Frisingicoccus</taxon>
    </lineage>
</organism>
<dbReference type="Pfam" id="PF01757">
    <property type="entry name" value="Acyl_transf_3"/>
    <property type="match status" value="1"/>
</dbReference>
<protein>
    <recommendedName>
        <fullName evidence="2">Acyltransferase 3 domain-containing protein</fullName>
    </recommendedName>
</protein>
<reference evidence="3 4" key="1">
    <citation type="submission" date="2019-03" db="EMBL/GenBank/DDBJ databases">
        <title>Genomic Encyclopedia of Type Strains, Phase IV (KMG-IV): sequencing the most valuable type-strain genomes for metagenomic binning, comparative biology and taxonomic classification.</title>
        <authorList>
            <person name="Goeker M."/>
        </authorList>
    </citation>
    <scope>NUCLEOTIDE SEQUENCE [LARGE SCALE GENOMIC DNA]</scope>
    <source>
        <strain evidence="3 4">DSM 28559</strain>
    </source>
</reference>
<comment type="caution">
    <text evidence="3">The sequence shown here is derived from an EMBL/GenBank/DDBJ whole genome shotgun (WGS) entry which is preliminary data.</text>
</comment>
<dbReference type="AlphaFoldDB" id="A0A4R2L367"/>
<gene>
    <name evidence="3" type="ORF">EV212_1234</name>
</gene>
<evidence type="ECO:0000313" key="4">
    <source>
        <dbReference type="Proteomes" id="UP000295711"/>
    </source>
</evidence>
<feature type="domain" description="Acyltransferase 3" evidence="2">
    <location>
        <begin position="19"/>
        <end position="249"/>
    </location>
</feature>
<evidence type="ECO:0000259" key="2">
    <source>
        <dbReference type="Pfam" id="PF01757"/>
    </source>
</evidence>
<proteinExistence type="predicted"/>
<feature type="transmembrane region" description="Helical" evidence="1">
    <location>
        <begin position="172"/>
        <end position="194"/>
    </location>
</feature>
<name>A0A4R2L367_9FIRM</name>
<sequence length="288" mass="32974">MSVLSIKAATKNIKERDSGIESLKFLAAFLIIISHVVQTLGTKNTYVAYSNYMLPLAESTTSVENFTLACLRYFGVFGNMIFFICTAYFLLESTKINLKKWFSLLAEVWSISVIILIIVLFARGGANLSKDLILKSFLPITFENNWYITCYLMFYPIHVFLNRLIWSMNQKLLLKCCCSLLVLYSFFDFLLRKSFYSSDLVYWVVIYFVIAYLKYYLKDFRNNRKANVVLLSTGIIYHLGILLLTNYLGFKIPALNGSEYSRAVTPQIRQAGNRLSGLAETAYASLLA</sequence>
<accession>A0A4R2L367</accession>
<keyword evidence="4" id="KW-1185">Reference proteome</keyword>
<feature type="transmembrane region" description="Helical" evidence="1">
    <location>
        <begin position="200"/>
        <end position="217"/>
    </location>
</feature>
<dbReference type="Proteomes" id="UP000295711">
    <property type="component" value="Unassembled WGS sequence"/>
</dbReference>
<feature type="transmembrane region" description="Helical" evidence="1">
    <location>
        <begin position="229"/>
        <end position="250"/>
    </location>
</feature>
<dbReference type="InterPro" id="IPR002656">
    <property type="entry name" value="Acyl_transf_3_dom"/>
</dbReference>
<keyword evidence="1" id="KW-0812">Transmembrane</keyword>
<dbReference type="EMBL" id="SLXA01000023">
    <property type="protein sequence ID" value="TCO81596.1"/>
    <property type="molecule type" value="Genomic_DNA"/>
</dbReference>
<feature type="transmembrane region" description="Helical" evidence="1">
    <location>
        <begin position="146"/>
        <end position="165"/>
    </location>
</feature>
<evidence type="ECO:0000256" key="1">
    <source>
        <dbReference type="SAM" id="Phobius"/>
    </source>
</evidence>
<dbReference type="GO" id="GO:0016747">
    <property type="term" value="F:acyltransferase activity, transferring groups other than amino-acyl groups"/>
    <property type="evidence" value="ECO:0007669"/>
    <property type="project" value="InterPro"/>
</dbReference>
<keyword evidence="1" id="KW-1133">Transmembrane helix</keyword>